<gene>
    <name evidence="10" type="primary">motB</name>
    <name evidence="10" type="ordered locus">DMR_12680</name>
</gene>
<sequence>MPPRSAAMSEDDDNYDEEIEESEAPSEWLTTLADMSMLLMSFFIMLFSMSSLDVKKFSESFTSVKTALGVKDKAVTMAPISTGDMNVLVEQAKLKQRIIGEQRRVYDQFRTYVSSKGLDGVVAATLEAGKITIGFPAGVLFPKDGVDLTEEGKGKLRTLFDFLIKAAGERINIRGFTDNEPPGAGSRYRDNWEISSLRAVAVLRYMVSLGMPPNRLTATGLADLEPLYPNDTPEHRARNQRVEFVLERWIGD</sequence>
<dbReference type="Gene3D" id="3.30.1330.60">
    <property type="entry name" value="OmpA-like domain"/>
    <property type="match status" value="1"/>
</dbReference>
<keyword evidence="11" id="KW-1185">Reference proteome</keyword>
<proteinExistence type="inferred from homology"/>
<dbReference type="HOGENOM" id="CLU_016890_0_1_7"/>
<dbReference type="STRING" id="573370.DMR_12680"/>
<dbReference type="InterPro" id="IPR036737">
    <property type="entry name" value="OmpA-like_sf"/>
</dbReference>
<evidence type="ECO:0000313" key="10">
    <source>
        <dbReference type="EMBL" id="BAH74759.1"/>
    </source>
</evidence>
<evidence type="ECO:0000256" key="8">
    <source>
        <dbReference type="SAM" id="MobiDB-lite"/>
    </source>
</evidence>
<dbReference type="AlphaFoldDB" id="C4XMG8"/>
<dbReference type="EMBL" id="AP010904">
    <property type="protein sequence ID" value="BAH74759.1"/>
    <property type="molecule type" value="Genomic_DNA"/>
</dbReference>
<dbReference type="GO" id="GO:0005886">
    <property type="term" value="C:plasma membrane"/>
    <property type="evidence" value="ECO:0007669"/>
    <property type="project" value="UniProtKB-SubCell"/>
</dbReference>
<dbReference type="PANTHER" id="PTHR30329">
    <property type="entry name" value="STATOR ELEMENT OF FLAGELLAR MOTOR COMPLEX"/>
    <property type="match status" value="1"/>
</dbReference>
<keyword evidence="6 7" id="KW-0472">Membrane</keyword>
<dbReference type="Pfam" id="PF00691">
    <property type="entry name" value="OmpA"/>
    <property type="match status" value="1"/>
</dbReference>
<organism evidence="10 11">
    <name type="scientific">Solidesulfovibrio magneticus (strain ATCC 700980 / DSM 13731 / RS-1)</name>
    <name type="common">Desulfovibrio magneticus</name>
    <dbReference type="NCBI Taxonomy" id="573370"/>
    <lineage>
        <taxon>Bacteria</taxon>
        <taxon>Pseudomonadati</taxon>
        <taxon>Thermodesulfobacteriota</taxon>
        <taxon>Desulfovibrionia</taxon>
        <taxon>Desulfovibrionales</taxon>
        <taxon>Desulfovibrionaceae</taxon>
        <taxon>Solidesulfovibrio</taxon>
    </lineage>
</organism>
<feature type="domain" description="OmpA-like" evidence="9">
    <location>
        <begin position="128"/>
        <end position="250"/>
    </location>
</feature>
<evidence type="ECO:0000256" key="4">
    <source>
        <dbReference type="ARBA" id="ARBA00022692"/>
    </source>
</evidence>
<dbReference type="SUPFAM" id="SSF103088">
    <property type="entry name" value="OmpA-like"/>
    <property type="match status" value="1"/>
</dbReference>
<dbReference type="InterPro" id="IPR050330">
    <property type="entry name" value="Bact_OuterMem_StrucFunc"/>
</dbReference>
<evidence type="ECO:0000313" key="11">
    <source>
        <dbReference type="Proteomes" id="UP000009071"/>
    </source>
</evidence>
<protein>
    <submittedName>
        <fullName evidence="10">Chemotaxis protein MotB</fullName>
    </submittedName>
</protein>
<feature type="region of interest" description="Disordered" evidence="8">
    <location>
        <begin position="1"/>
        <end position="23"/>
    </location>
</feature>
<keyword evidence="5" id="KW-1133">Transmembrane helix</keyword>
<name>C4XMG8_SOLM1</name>
<dbReference type="InterPro" id="IPR006665">
    <property type="entry name" value="OmpA-like"/>
</dbReference>
<keyword evidence="3" id="KW-1003">Cell membrane</keyword>
<evidence type="ECO:0000256" key="5">
    <source>
        <dbReference type="ARBA" id="ARBA00022989"/>
    </source>
</evidence>
<feature type="compositionally biased region" description="Acidic residues" evidence="8">
    <location>
        <begin position="9"/>
        <end position="23"/>
    </location>
</feature>
<dbReference type="Pfam" id="PF13677">
    <property type="entry name" value="MotB_plug"/>
    <property type="match status" value="1"/>
</dbReference>
<comment type="similarity">
    <text evidence="2">Belongs to the MotB family.</text>
</comment>
<dbReference type="PROSITE" id="PS51123">
    <property type="entry name" value="OMPA_2"/>
    <property type="match status" value="1"/>
</dbReference>
<reference evidence="10 11" key="1">
    <citation type="journal article" date="2009" name="Genome Res.">
        <title>Whole genome sequence of Desulfovibrio magneticus strain RS-1 revealed common gene clusters in magnetotactic bacteria.</title>
        <authorList>
            <person name="Nakazawa H."/>
            <person name="Arakaki A."/>
            <person name="Narita-Yamada S."/>
            <person name="Yashiro I."/>
            <person name="Jinno K."/>
            <person name="Aoki N."/>
            <person name="Tsuruyama A."/>
            <person name="Okamura Y."/>
            <person name="Tanikawa S."/>
            <person name="Fujita N."/>
            <person name="Takeyama H."/>
            <person name="Matsunaga T."/>
        </authorList>
    </citation>
    <scope>NUCLEOTIDE SEQUENCE [LARGE SCALE GENOMIC DNA]</scope>
    <source>
        <strain evidence="11">ATCC 700980 / DSM 13731 / RS-1</strain>
    </source>
</reference>
<evidence type="ECO:0000256" key="6">
    <source>
        <dbReference type="ARBA" id="ARBA00023136"/>
    </source>
</evidence>
<dbReference type="KEGG" id="dma:DMR_12680"/>
<dbReference type="InterPro" id="IPR025713">
    <property type="entry name" value="MotB-like_N_dom"/>
</dbReference>
<evidence type="ECO:0000259" key="9">
    <source>
        <dbReference type="PROSITE" id="PS51123"/>
    </source>
</evidence>
<dbReference type="CDD" id="cd07185">
    <property type="entry name" value="OmpA_C-like"/>
    <property type="match status" value="1"/>
</dbReference>
<dbReference type="Proteomes" id="UP000009071">
    <property type="component" value="Chromosome"/>
</dbReference>
<dbReference type="PANTHER" id="PTHR30329:SF21">
    <property type="entry name" value="LIPOPROTEIN YIAD-RELATED"/>
    <property type="match status" value="1"/>
</dbReference>
<evidence type="ECO:0000256" key="7">
    <source>
        <dbReference type="PROSITE-ProRule" id="PRU00473"/>
    </source>
</evidence>
<dbReference type="eggNOG" id="COG1360">
    <property type="taxonomic scope" value="Bacteria"/>
</dbReference>
<evidence type="ECO:0000256" key="3">
    <source>
        <dbReference type="ARBA" id="ARBA00022475"/>
    </source>
</evidence>
<keyword evidence="4" id="KW-0812">Transmembrane</keyword>
<accession>C4XMG8</accession>
<evidence type="ECO:0000256" key="2">
    <source>
        <dbReference type="ARBA" id="ARBA00008914"/>
    </source>
</evidence>
<evidence type="ECO:0000256" key="1">
    <source>
        <dbReference type="ARBA" id="ARBA00004162"/>
    </source>
</evidence>
<comment type="subcellular location">
    <subcellularLocation>
        <location evidence="1">Cell membrane</location>
        <topology evidence="1">Single-pass membrane protein</topology>
    </subcellularLocation>
</comment>